<dbReference type="AlphaFoldDB" id="E9ICP0"/>
<protein>
    <submittedName>
        <fullName evidence="2">Uncharacterized protein</fullName>
    </submittedName>
</protein>
<organism>
    <name type="scientific">Solenopsis invicta</name>
    <name type="common">Red imported fire ant</name>
    <name type="synonym">Solenopsis wagneri</name>
    <dbReference type="NCBI Taxonomy" id="13686"/>
    <lineage>
        <taxon>Eukaryota</taxon>
        <taxon>Metazoa</taxon>
        <taxon>Ecdysozoa</taxon>
        <taxon>Arthropoda</taxon>
        <taxon>Hexapoda</taxon>
        <taxon>Insecta</taxon>
        <taxon>Pterygota</taxon>
        <taxon>Neoptera</taxon>
        <taxon>Endopterygota</taxon>
        <taxon>Hymenoptera</taxon>
        <taxon>Apocrita</taxon>
        <taxon>Aculeata</taxon>
        <taxon>Formicoidea</taxon>
        <taxon>Formicidae</taxon>
        <taxon>Myrmicinae</taxon>
        <taxon>Solenopsis</taxon>
    </lineage>
</organism>
<feature type="non-terminal residue" evidence="2">
    <location>
        <position position="87"/>
    </location>
</feature>
<accession>E9ICP0</accession>
<reference evidence="2" key="1">
    <citation type="journal article" date="2011" name="Proc. Natl. Acad. Sci. U.S.A.">
        <title>The genome of the fire ant Solenopsis invicta.</title>
        <authorList>
            <person name="Wurm Y."/>
            <person name="Wang J."/>
            <person name="Riba-Grognuz O."/>
            <person name="Corona M."/>
            <person name="Nygaard S."/>
            <person name="Hunt B.G."/>
            <person name="Ingram K.K."/>
            <person name="Falquet L."/>
            <person name="Nipitwattanaphon M."/>
            <person name="Gotzek D."/>
            <person name="Dijkstra M.B."/>
            <person name="Oettler J."/>
            <person name="Comtesse F."/>
            <person name="Shih C.J."/>
            <person name="Wu W.J."/>
            <person name="Yang C.C."/>
            <person name="Thomas J."/>
            <person name="Beaudoing E."/>
            <person name="Pradervand S."/>
            <person name="Flegel V."/>
            <person name="Cook E.D."/>
            <person name="Fabbretti R."/>
            <person name="Stockinger H."/>
            <person name="Long L."/>
            <person name="Farmerie W.G."/>
            <person name="Oakey J."/>
            <person name="Boomsma J.J."/>
            <person name="Pamilo P."/>
            <person name="Yi S.V."/>
            <person name="Heinze J."/>
            <person name="Goodisman M.A."/>
            <person name="Farinelli L."/>
            <person name="Harshman K."/>
            <person name="Hulo N."/>
            <person name="Cerutti L."/>
            <person name="Xenarios I."/>
            <person name="Shoemaker D."/>
            <person name="Keller L."/>
        </authorList>
    </citation>
    <scope>NUCLEOTIDE SEQUENCE [LARGE SCALE GENOMIC DNA]</scope>
</reference>
<dbReference type="HOGENOM" id="CLU_2486161_0_0_1"/>
<gene>
    <name evidence="2" type="ORF">SINV_00647</name>
</gene>
<name>E9ICP0_SOLIN</name>
<feature type="region of interest" description="Disordered" evidence="1">
    <location>
        <begin position="1"/>
        <end position="22"/>
    </location>
</feature>
<evidence type="ECO:0000256" key="1">
    <source>
        <dbReference type="SAM" id="MobiDB-lite"/>
    </source>
</evidence>
<evidence type="ECO:0000313" key="2">
    <source>
        <dbReference type="EMBL" id="EFZ21663.1"/>
    </source>
</evidence>
<proteinExistence type="predicted"/>
<feature type="compositionally biased region" description="Basic and acidic residues" evidence="1">
    <location>
        <begin position="1"/>
        <end position="21"/>
    </location>
</feature>
<dbReference type="EMBL" id="GL762328">
    <property type="protein sequence ID" value="EFZ21663.1"/>
    <property type="molecule type" value="Genomic_DNA"/>
</dbReference>
<sequence length="87" mass="10134">MDSNQLRKGDLELERKGRGGEDTGQVTGVWKYIPRYVVRKEIQSKILRGKVGMRAWNNKKKLRKGGKLTRLCWEEMRDKAKEGRVMG</sequence>